<evidence type="ECO:0000313" key="2">
    <source>
        <dbReference type="EMBL" id="KAI5317932.1"/>
    </source>
</evidence>
<name>A0AAD4YPR1_PRUDU</name>
<dbReference type="Proteomes" id="UP001054821">
    <property type="component" value="Chromosome 7"/>
</dbReference>
<reference evidence="2 3" key="1">
    <citation type="journal article" date="2022" name="G3 (Bethesda)">
        <title>Whole-genome sequence and methylome profiling of the almond [Prunus dulcis (Mill.) D.A. Webb] cultivar 'Nonpareil'.</title>
        <authorList>
            <person name="D'Amico-Willman K.M."/>
            <person name="Ouma W.Z."/>
            <person name="Meulia T."/>
            <person name="Sideli G.M."/>
            <person name="Gradziel T.M."/>
            <person name="Fresnedo-Ramirez J."/>
        </authorList>
    </citation>
    <scope>NUCLEOTIDE SEQUENCE [LARGE SCALE GENOMIC DNA]</scope>
    <source>
        <strain evidence="2">Clone GOH B32 T37-40</strain>
    </source>
</reference>
<comment type="caution">
    <text evidence="2">The sequence shown here is derived from an EMBL/GenBank/DDBJ whole genome shotgun (WGS) entry which is preliminary data.</text>
</comment>
<organism evidence="2 3">
    <name type="scientific">Prunus dulcis</name>
    <name type="common">Almond</name>
    <name type="synonym">Amygdalus dulcis</name>
    <dbReference type="NCBI Taxonomy" id="3755"/>
    <lineage>
        <taxon>Eukaryota</taxon>
        <taxon>Viridiplantae</taxon>
        <taxon>Streptophyta</taxon>
        <taxon>Embryophyta</taxon>
        <taxon>Tracheophyta</taxon>
        <taxon>Spermatophyta</taxon>
        <taxon>Magnoliopsida</taxon>
        <taxon>eudicotyledons</taxon>
        <taxon>Gunneridae</taxon>
        <taxon>Pentapetalae</taxon>
        <taxon>rosids</taxon>
        <taxon>fabids</taxon>
        <taxon>Rosales</taxon>
        <taxon>Rosaceae</taxon>
        <taxon>Amygdaloideae</taxon>
        <taxon>Amygdaleae</taxon>
        <taxon>Prunus</taxon>
    </lineage>
</organism>
<dbReference type="EMBL" id="JAJFAZ020000007">
    <property type="protein sequence ID" value="KAI5317932.1"/>
    <property type="molecule type" value="Genomic_DNA"/>
</dbReference>
<sequence length="219" mass="21692">MVAVGVRKSSTKFCRKLSKPPSFVAVFGHHDGGSRLRWAVTGKGNKGGGGGDGGGGSGSYGEDASSGYDNGDGGTDSGGGSGDGGEGKGGGRGGSGGRGCDGGGGGDGNDGADDGGGGGSDDNDCGGGGGCGCGGGDDDYGDSHDKMVVVEVAKKQMETIIILVCYNTKWVTSKKMCKYKGGDSKGLIVPQTITFAKLLYRVHQIGNTNCREDNVCLKI</sequence>
<dbReference type="AlphaFoldDB" id="A0AAD4YPR1"/>
<feature type="compositionally biased region" description="Low complexity" evidence="1">
    <location>
        <begin position="60"/>
        <end position="69"/>
    </location>
</feature>
<protein>
    <submittedName>
        <fullName evidence="2">Uncharacterized protein</fullName>
    </submittedName>
</protein>
<feature type="region of interest" description="Disordered" evidence="1">
    <location>
        <begin position="38"/>
        <end position="115"/>
    </location>
</feature>
<feature type="compositionally biased region" description="Gly residues" evidence="1">
    <location>
        <begin position="70"/>
        <end position="115"/>
    </location>
</feature>
<evidence type="ECO:0000313" key="3">
    <source>
        <dbReference type="Proteomes" id="UP001054821"/>
    </source>
</evidence>
<feature type="compositionally biased region" description="Gly residues" evidence="1">
    <location>
        <begin position="44"/>
        <end position="59"/>
    </location>
</feature>
<proteinExistence type="predicted"/>
<evidence type="ECO:0000256" key="1">
    <source>
        <dbReference type="SAM" id="MobiDB-lite"/>
    </source>
</evidence>
<gene>
    <name evidence="2" type="ORF">L3X38_037639</name>
</gene>
<accession>A0AAD4YPR1</accession>
<keyword evidence="3" id="KW-1185">Reference proteome</keyword>